<reference evidence="7" key="2">
    <citation type="journal article" date="2021" name="PeerJ">
        <title>Extensive microbial diversity within the chicken gut microbiome revealed by metagenomics and culture.</title>
        <authorList>
            <person name="Gilroy R."/>
            <person name="Ravi A."/>
            <person name="Getino M."/>
            <person name="Pursley I."/>
            <person name="Horton D.L."/>
            <person name="Alikhan N.F."/>
            <person name="Baker D."/>
            <person name="Gharbi K."/>
            <person name="Hall N."/>
            <person name="Watson M."/>
            <person name="Adriaenssens E.M."/>
            <person name="Foster-Nyarko E."/>
            <person name="Jarju S."/>
            <person name="Secka A."/>
            <person name="Antonio M."/>
            <person name="Oren A."/>
            <person name="Chaudhuri R.R."/>
            <person name="La Ragione R."/>
            <person name="Hildebrand F."/>
            <person name="Pallen M.J."/>
        </authorList>
    </citation>
    <scope>NUCLEOTIDE SEQUENCE</scope>
    <source>
        <strain evidence="7">CHK180-2868</strain>
    </source>
</reference>
<dbReference type="PANTHER" id="PTHR33931:SF2">
    <property type="entry name" value="HOLIN-LIKE PROTEIN CIDA"/>
    <property type="match status" value="1"/>
</dbReference>
<keyword evidence="2" id="KW-1003">Cell membrane</keyword>
<reference evidence="7" key="1">
    <citation type="submission" date="2020-10" db="EMBL/GenBank/DDBJ databases">
        <authorList>
            <person name="Gilroy R."/>
        </authorList>
    </citation>
    <scope>NUCLEOTIDE SEQUENCE</scope>
    <source>
        <strain evidence="7">CHK180-2868</strain>
    </source>
</reference>
<comment type="caution">
    <text evidence="7">The sequence shown here is derived from an EMBL/GenBank/DDBJ whole genome shotgun (WGS) entry which is preliminary data.</text>
</comment>
<keyword evidence="4 6" id="KW-1133">Transmembrane helix</keyword>
<dbReference type="AlphaFoldDB" id="A0A9D1A3R5"/>
<organism evidence="7 8">
    <name type="scientific">Candidatus Copromonas faecavium</name>
    <name type="common">nom. illeg.</name>
    <dbReference type="NCBI Taxonomy" id="2840740"/>
    <lineage>
        <taxon>Bacteria</taxon>
        <taxon>Bacillati</taxon>
        <taxon>Bacillota</taxon>
        <taxon>Clostridia</taxon>
        <taxon>Lachnospirales</taxon>
        <taxon>Lachnospiraceae</taxon>
        <taxon>Candidatus Copromonas (nom. illeg.)</taxon>
    </lineage>
</organism>
<evidence type="ECO:0000256" key="4">
    <source>
        <dbReference type="ARBA" id="ARBA00022989"/>
    </source>
</evidence>
<keyword evidence="5 6" id="KW-0472">Membrane</keyword>
<protein>
    <submittedName>
        <fullName evidence="7">CidA/LrgA family protein</fullName>
    </submittedName>
</protein>
<dbReference type="InterPro" id="IPR005538">
    <property type="entry name" value="LrgA/CidA"/>
</dbReference>
<evidence type="ECO:0000256" key="1">
    <source>
        <dbReference type="ARBA" id="ARBA00004651"/>
    </source>
</evidence>
<feature type="transmembrane region" description="Helical" evidence="6">
    <location>
        <begin position="7"/>
        <end position="24"/>
    </location>
</feature>
<proteinExistence type="predicted"/>
<feature type="transmembrane region" description="Helical" evidence="6">
    <location>
        <begin position="30"/>
        <end position="49"/>
    </location>
</feature>
<gene>
    <name evidence="7" type="ORF">IAB28_04230</name>
</gene>
<accession>A0A9D1A3R5</accession>
<feature type="transmembrane region" description="Helical" evidence="6">
    <location>
        <begin position="58"/>
        <end position="78"/>
    </location>
</feature>
<evidence type="ECO:0000313" key="7">
    <source>
        <dbReference type="EMBL" id="HIR05156.1"/>
    </source>
</evidence>
<evidence type="ECO:0000256" key="2">
    <source>
        <dbReference type="ARBA" id="ARBA00022475"/>
    </source>
</evidence>
<dbReference type="Pfam" id="PF03788">
    <property type="entry name" value="LrgA"/>
    <property type="match status" value="1"/>
</dbReference>
<feature type="transmembrane region" description="Helical" evidence="6">
    <location>
        <begin position="84"/>
        <end position="106"/>
    </location>
</feature>
<keyword evidence="3 6" id="KW-0812">Transmembrane</keyword>
<evidence type="ECO:0000256" key="3">
    <source>
        <dbReference type="ARBA" id="ARBA00022692"/>
    </source>
</evidence>
<evidence type="ECO:0000256" key="5">
    <source>
        <dbReference type="ARBA" id="ARBA00023136"/>
    </source>
</evidence>
<name>A0A9D1A3R5_9FIRM</name>
<dbReference type="GO" id="GO:0005886">
    <property type="term" value="C:plasma membrane"/>
    <property type="evidence" value="ECO:0007669"/>
    <property type="project" value="UniProtKB-SubCell"/>
</dbReference>
<dbReference type="Proteomes" id="UP000824250">
    <property type="component" value="Unassembled WGS sequence"/>
</dbReference>
<comment type="subcellular location">
    <subcellularLocation>
        <location evidence="1">Cell membrane</location>
        <topology evidence="1">Multi-pass membrane protein</topology>
    </subcellularLocation>
</comment>
<sequence length="118" mass="12891">MKYVREMAVIFGITLVGEILNLVVPLPIPAGVYGLFLLLALLCTGVISLPDVEHVGGLLLDLMPLMFIPAAVGIIEQVEELKSVLFPALLITVVTTFFVMAVTGKMTELILKKQRRNK</sequence>
<dbReference type="EMBL" id="DVGC01000024">
    <property type="protein sequence ID" value="HIR05156.1"/>
    <property type="molecule type" value="Genomic_DNA"/>
</dbReference>
<dbReference type="PANTHER" id="PTHR33931">
    <property type="entry name" value="HOLIN-LIKE PROTEIN CIDA-RELATED"/>
    <property type="match status" value="1"/>
</dbReference>
<evidence type="ECO:0000313" key="8">
    <source>
        <dbReference type="Proteomes" id="UP000824250"/>
    </source>
</evidence>
<evidence type="ECO:0000256" key="6">
    <source>
        <dbReference type="SAM" id="Phobius"/>
    </source>
</evidence>